<protein>
    <submittedName>
        <fullName evidence="1">Uncharacterized protein</fullName>
    </submittedName>
</protein>
<organism evidence="1 2">
    <name type="scientific">Nesidiocoris tenuis</name>
    <dbReference type="NCBI Taxonomy" id="355587"/>
    <lineage>
        <taxon>Eukaryota</taxon>
        <taxon>Metazoa</taxon>
        <taxon>Ecdysozoa</taxon>
        <taxon>Arthropoda</taxon>
        <taxon>Hexapoda</taxon>
        <taxon>Insecta</taxon>
        <taxon>Pterygota</taxon>
        <taxon>Neoptera</taxon>
        <taxon>Paraneoptera</taxon>
        <taxon>Hemiptera</taxon>
        <taxon>Heteroptera</taxon>
        <taxon>Panheteroptera</taxon>
        <taxon>Cimicomorpha</taxon>
        <taxon>Miridae</taxon>
        <taxon>Dicyphina</taxon>
        <taxon>Nesidiocoris</taxon>
    </lineage>
</organism>
<dbReference type="Pfam" id="PF26125">
    <property type="entry name" value="AcrVA2-like"/>
    <property type="match status" value="1"/>
</dbReference>
<sequence>MAGPVVWDRWSRSIDDPVMAFADIGFMFDIKKYQCSPKQVEKADPPLYRYHPERFKAYRDYAEPVSKFYRQKVEPSSGMLTVGQLNEIMLTMISELNRRSMAFPRKQKGSHPESSLVIEAEETLATAYGRFTQAGRQIMDFPPALIEMLARTDIDDIPLNSIRLPYASQYIHFGPQKDLELELGWFVDGAYVEQRGVSGDVRFTLTAIPHDHSLSRQWYVFPEAEYTQDFVGDYRLMDLSTAINTMLSDRLDSLKVQQTRKGGDITASVQNELSMSGSSIPD</sequence>
<evidence type="ECO:0000313" key="2">
    <source>
        <dbReference type="Proteomes" id="UP000479000"/>
    </source>
</evidence>
<feature type="non-terminal residue" evidence="1">
    <location>
        <position position="282"/>
    </location>
</feature>
<gene>
    <name evidence="1" type="ORF">NTEN_LOCUS21200</name>
</gene>
<dbReference type="InterPro" id="IPR058915">
    <property type="entry name" value="AcrVA2-like"/>
</dbReference>
<keyword evidence="2" id="KW-1185">Reference proteome</keyword>
<reference evidence="1 2" key="1">
    <citation type="submission" date="2020-02" db="EMBL/GenBank/DDBJ databases">
        <authorList>
            <person name="Ferguson B K."/>
        </authorList>
    </citation>
    <scope>NUCLEOTIDE SEQUENCE [LARGE SCALE GENOMIC DNA]</scope>
</reference>
<dbReference type="EMBL" id="CADCXU010030902">
    <property type="protein sequence ID" value="CAB0017144.1"/>
    <property type="molecule type" value="Genomic_DNA"/>
</dbReference>
<dbReference type="Proteomes" id="UP000479000">
    <property type="component" value="Unassembled WGS sequence"/>
</dbReference>
<name>A0A6H5HJ80_9HEMI</name>
<evidence type="ECO:0000313" key="1">
    <source>
        <dbReference type="EMBL" id="CAB0017144.1"/>
    </source>
</evidence>
<dbReference type="AlphaFoldDB" id="A0A6H5HJ80"/>
<proteinExistence type="predicted"/>
<accession>A0A6H5HJ80</accession>